<organism evidence="3 4">
    <name type="scientific">Orchesella dallaii</name>
    <dbReference type="NCBI Taxonomy" id="48710"/>
    <lineage>
        <taxon>Eukaryota</taxon>
        <taxon>Metazoa</taxon>
        <taxon>Ecdysozoa</taxon>
        <taxon>Arthropoda</taxon>
        <taxon>Hexapoda</taxon>
        <taxon>Collembola</taxon>
        <taxon>Entomobryomorpha</taxon>
        <taxon>Entomobryoidea</taxon>
        <taxon>Orchesellidae</taxon>
        <taxon>Orchesellinae</taxon>
        <taxon>Orchesella</taxon>
    </lineage>
</organism>
<keyword evidence="2" id="KW-0812">Transmembrane</keyword>
<feature type="region of interest" description="Disordered" evidence="1">
    <location>
        <begin position="1"/>
        <end position="50"/>
    </location>
</feature>
<accession>A0ABP1RDY5</accession>
<feature type="transmembrane region" description="Helical" evidence="2">
    <location>
        <begin position="254"/>
        <end position="275"/>
    </location>
</feature>
<feature type="compositionally biased region" description="Polar residues" evidence="1">
    <location>
        <begin position="35"/>
        <end position="50"/>
    </location>
</feature>
<sequence>MVNAKADARREDEKASPPLAQNKKPDAKGIDAKAANNTDKVNNTQQEQSSLHQIRSSFNDLVIYNEQGQPYLDVNRLVYKPKKNMQSFTVENCSSGSEQDVKICNVIDSQYGSEDMYPYTILRFEGSADPSWNGMMLMIFGTLNFTNVILGIYACLLGCCGVGNWTDYLPRSRWSPTGELLQEPPVLARSNLDKSDLIIPPSCCRQWWVRNIYCAHSAHLWAYPTVTDLQAHQLRQRISQWGCLPKMYGLCKNMVIMAGVGGLVACAIHFVFSVIKAICAVVQIQTISTLVRERKRIFRDKERENDYVDVIDEDEEDVYPSLSTIFDEEVSDSDMESHAKTLLPNPPKEEDIVRIKSRRHISRLTARMKNTHVERWLAAGHAFVEGNNYNSQQVSQIPPSKIHIYENLPRKKRTELTRQTELMKINEAMTAADDNYVETEMTKSKMLVDEGVSAKTYQTGVVETLKLLQMHHNKSGGS</sequence>
<feature type="compositionally biased region" description="Basic and acidic residues" evidence="1">
    <location>
        <begin position="1"/>
        <end position="15"/>
    </location>
</feature>
<dbReference type="Proteomes" id="UP001642540">
    <property type="component" value="Unassembled WGS sequence"/>
</dbReference>
<evidence type="ECO:0000256" key="1">
    <source>
        <dbReference type="SAM" id="MobiDB-lite"/>
    </source>
</evidence>
<protein>
    <submittedName>
        <fullName evidence="3">Uncharacterized protein</fullName>
    </submittedName>
</protein>
<evidence type="ECO:0000313" key="3">
    <source>
        <dbReference type="EMBL" id="CAL8127022.1"/>
    </source>
</evidence>
<gene>
    <name evidence="3" type="ORF">ODALV1_LOCUS21661</name>
</gene>
<name>A0ABP1RDY5_9HEXA</name>
<dbReference type="EMBL" id="CAXLJM020000072">
    <property type="protein sequence ID" value="CAL8127022.1"/>
    <property type="molecule type" value="Genomic_DNA"/>
</dbReference>
<keyword evidence="2" id="KW-1133">Transmembrane helix</keyword>
<proteinExistence type="predicted"/>
<keyword evidence="4" id="KW-1185">Reference proteome</keyword>
<evidence type="ECO:0000313" key="4">
    <source>
        <dbReference type="Proteomes" id="UP001642540"/>
    </source>
</evidence>
<reference evidence="3 4" key="1">
    <citation type="submission" date="2024-08" db="EMBL/GenBank/DDBJ databases">
        <authorList>
            <person name="Cucini C."/>
            <person name="Frati F."/>
        </authorList>
    </citation>
    <scope>NUCLEOTIDE SEQUENCE [LARGE SCALE GENOMIC DNA]</scope>
</reference>
<evidence type="ECO:0000256" key="2">
    <source>
        <dbReference type="SAM" id="Phobius"/>
    </source>
</evidence>
<keyword evidence="2" id="KW-0472">Membrane</keyword>
<comment type="caution">
    <text evidence="3">The sequence shown here is derived from an EMBL/GenBank/DDBJ whole genome shotgun (WGS) entry which is preliminary data.</text>
</comment>